<proteinExistence type="predicted"/>
<evidence type="ECO:0000256" key="1">
    <source>
        <dbReference type="SAM" id="Phobius"/>
    </source>
</evidence>
<evidence type="ECO:0000313" key="3">
    <source>
        <dbReference type="EMBL" id="KWV14622.1"/>
    </source>
</evidence>
<feature type="chain" id="PRO_5009810573" description="Membrane-anchored protein" evidence="2">
    <location>
        <begin position="28"/>
        <end position="307"/>
    </location>
</feature>
<evidence type="ECO:0008006" key="5">
    <source>
        <dbReference type="Google" id="ProtNLM"/>
    </source>
</evidence>
<name>A0A109HLV0_XANCT</name>
<protein>
    <recommendedName>
        <fullName evidence="5">Membrane-anchored protein</fullName>
    </recommendedName>
</protein>
<reference evidence="3 4" key="1">
    <citation type="submission" date="2015-11" db="EMBL/GenBank/DDBJ databases">
        <title>Long Read and Single Molecule DNA Sequencing Simplifies Genome Assembly and TAL Effector Gene Analysis of Xanthomonas translucens.</title>
        <authorList>
            <person name="Peng Z."/>
            <person name="Hu Y."/>
            <person name="Xie J."/>
            <person name="Potnis N."/>
            <person name="Akhunova A."/>
            <person name="Jones J."/>
            <person name="Liu Z."/>
            <person name="White F."/>
            <person name="Liu S."/>
        </authorList>
    </citation>
    <scope>NUCLEOTIDE SEQUENCE [LARGE SCALE GENOMIC DNA]</scope>
    <source>
        <strain evidence="3 4">B1</strain>
    </source>
</reference>
<organism evidence="3 4">
    <name type="scientific">Xanthomonas campestris pv. translucens</name>
    <dbReference type="NCBI Taxonomy" id="343"/>
    <lineage>
        <taxon>Bacteria</taxon>
        <taxon>Pseudomonadati</taxon>
        <taxon>Pseudomonadota</taxon>
        <taxon>Gammaproteobacteria</taxon>
        <taxon>Lysobacterales</taxon>
        <taxon>Lysobacteraceae</taxon>
        <taxon>Xanthomonas</taxon>
        <taxon>Xanthomonas translucens group</taxon>
    </lineage>
</organism>
<dbReference type="InterPro" id="IPR018682">
    <property type="entry name" value="DUF2167_membr"/>
</dbReference>
<feature type="transmembrane region" description="Helical" evidence="1">
    <location>
        <begin position="247"/>
        <end position="268"/>
    </location>
</feature>
<keyword evidence="1" id="KW-0812">Transmembrane</keyword>
<evidence type="ECO:0000313" key="4">
    <source>
        <dbReference type="Proteomes" id="UP000055854"/>
    </source>
</evidence>
<feature type="transmembrane region" description="Helical" evidence="1">
    <location>
        <begin position="280"/>
        <end position="298"/>
    </location>
</feature>
<dbReference type="AlphaFoldDB" id="A0A109HLV0"/>
<dbReference type="Pfam" id="PF09935">
    <property type="entry name" value="DUF2167"/>
    <property type="match status" value="1"/>
</dbReference>
<dbReference type="Proteomes" id="UP000055854">
    <property type="component" value="Unassembled WGS sequence"/>
</dbReference>
<comment type="caution">
    <text evidence="3">The sequence shown here is derived from an EMBL/GenBank/DDBJ whole genome shotgun (WGS) entry which is preliminary data.</text>
</comment>
<keyword evidence="1" id="KW-0472">Membrane</keyword>
<dbReference type="EMBL" id="LNTA01000089">
    <property type="protein sequence ID" value="KWV14622.1"/>
    <property type="molecule type" value="Genomic_DNA"/>
</dbReference>
<feature type="signal peptide" evidence="2">
    <location>
        <begin position="1"/>
        <end position="27"/>
    </location>
</feature>
<keyword evidence="2" id="KW-0732">Signal</keyword>
<dbReference type="OrthoDB" id="196355at2"/>
<accession>A0A109HLV0</accession>
<dbReference type="RefSeq" id="WP_003480454.1">
    <property type="nucleotide sequence ID" value="NZ_CP074365.1"/>
</dbReference>
<keyword evidence="1" id="KW-1133">Transmembrane helix</keyword>
<gene>
    <name evidence="3" type="ORF">ATB53_13255</name>
</gene>
<evidence type="ECO:0000256" key="2">
    <source>
        <dbReference type="SAM" id="SignalP"/>
    </source>
</evidence>
<sequence length="307" mass="33400">MTKTLALRGLLAAFLLALGASAGSAVAEEQKNGKDGMSAEQFVASLHFQDGHIEVPQAKVHFDLNHDFRYLGKDDARQVLETYWGNPPDDSMLGMIVPRQPALDEQGSWAVVVTYADDGYVSDEDASKIDYKNMLADMQKQTREENTPRKEAGYESVDLLGWAVPPRYDAATKKLYWARELAFQGNPGHTLNYDIRVLGRHGYLSLNAIAGMDALPRVRAGMQQLLPMAEFDSGARYADHNPSTDKIASYGLATLIGGGLAAKAGLFAKLGLVLAKAWKLLALGVMALAGGIGKLFSWRKRDGGTVR</sequence>